<evidence type="ECO:0000313" key="5">
    <source>
        <dbReference type="EMBL" id="EKF18660.1"/>
    </source>
</evidence>
<proteinExistence type="predicted"/>
<dbReference type="STRING" id="391937.NA2_12209"/>
<keyword evidence="6" id="KW-1185">Reference proteome</keyword>
<protein>
    <submittedName>
        <fullName evidence="5">MarR family transcriptional regulator</fullName>
    </submittedName>
</protein>
<dbReference type="Pfam" id="PF12802">
    <property type="entry name" value="MarR_2"/>
    <property type="match status" value="1"/>
</dbReference>
<evidence type="ECO:0000313" key="6">
    <source>
        <dbReference type="Proteomes" id="UP000006786"/>
    </source>
</evidence>
<evidence type="ECO:0000256" key="1">
    <source>
        <dbReference type="ARBA" id="ARBA00023015"/>
    </source>
</evidence>
<dbReference type="PROSITE" id="PS50995">
    <property type="entry name" value="HTH_MARR_2"/>
    <property type="match status" value="1"/>
</dbReference>
<organism evidence="5 6">
    <name type="scientific">Nitratireductor pacificus pht-3B</name>
    <dbReference type="NCBI Taxonomy" id="391937"/>
    <lineage>
        <taxon>Bacteria</taxon>
        <taxon>Pseudomonadati</taxon>
        <taxon>Pseudomonadota</taxon>
        <taxon>Alphaproteobacteria</taxon>
        <taxon>Hyphomicrobiales</taxon>
        <taxon>Phyllobacteriaceae</taxon>
        <taxon>Nitratireductor</taxon>
    </lineage>
</organism>
<keyword evidence="2" id="KW-0238">DNA-binding</keyword>
<dbReference type="GO" id="GO:0003700">
    <property type="term" value="F:DNA-binding transcription factor activity"/>
    <property type="evidence" value="ECO:0007669"/>
    <property type="project" value="InterPro"/>
</dbReference>
<gene>
    <name evidence="5" type="ORF">NA2_12209</name>
</gene>
<comment type="caution">
    <text evidence="5">The sequence shown here is derived from an EMBL/GenBank/DDBJ whole genome shotgun (WGS) entry which is preliminary data.</text>
</comment>
<feature type="domain" description="HTH marR-type" evidence="4">
    <location>
        <begin position="7"/>
        <end position="141"/>
    </location>
</feature>
<dbReference type="InterPro" id="IPR036388">
    <property type="entry name" value="WH-like_DNA-bd_sf"/>
</dbReference>
<dbReference type="Proteomes" id="UP000006786">
    <property type="component" value="Unassembled WGS sequence"/>
</dbReference>
<evidence type="ECO:0000256" key="3">
    <source>
        <dbReference type="ARBA" id="ARBA00023163"/>
    </source>
</evidence>
<dbReference type="PATRIC" id="fig|391937.3.peg.2508"/>
<keyword evidence="3" id="KW-0804">Transcription</keyword>
<evidence type="ECO:0000256" key="2">
    <source>
        <dbReference type="ARBA" id="ARBA00023125"/>
    </source>
</evidence>
<dbReference type="OrthoDB" id="582199at2"/>
<dbReference type="SMART" id="SM00347">
    <property type="entry name" value="HTH_MARR"/>
    <property type="match status" value="1"/>
</dbReference>
<accession>K2MD46</accession>
<dbReference type="eggNOG" id="COG1846">
    <property type="taxonomic scope" value="Bacteria"/>
</dbReference>
<dbReference type="PROSITE" id="PS01117">
    <property type="entry name" value="HTH_MARR_1"/>
    <property type="match status" value="1"/>
</dbReference>
<dbReference type="EMBL" id="AMRM01000012">
    <property type="protein sequence ID" value="EKF18660.1"/>
    <property type="molecule type" value="Genomic_DNA"/>
</dbReference>
<keyword evidence="1" id="KW-0805">Transcription regulation</keyword>
<dbReference type="SUPFAM" id="SSF46785">
    <property type="entry name" value="Winged helix' DNA-binding domain"/>
    <property type="match status" value="1"/>
</dbReference>
<dbReference type="PANTHER" id="PTHR42756">
    <property type="entry name" value="TRANSCRIPTIONAL REGULATOR, MARR"/>
    <property type="match status" value="1"/>
</dbReference>
<sequence length="153" mass="16449">MPRRANTESIGHLVADISRLIRAEMDRAIAEAGIGVTAGEARALFHAARAGRVRQNVLAERMGVEAMTLSGYLDRLEAHGLVTRIGDPKDRRAKLVELTEAADAVLDAVSDVAVQVRRKAAGALSDDEWNALLEQLKTVRGNLAGQTPKEDAT</sequence>
<reference evidence="5 6" key="1">
    <citation type="journal article" date="2012" name="J. Bacteriol.">
        <title>Genome Sequence of Nitratireductor pacificus Type Strain pht-3B.</title>
        <authorList>
            <person name="Lai Q."/>
            <person name="Li G."/>
            <person name="Shao Z."/>
        </authorList>
    </citation>
    <scope>NUCLEOTIDE SEQUENCE [LARGE SCALE GENOMIC DNA]</scope>
    <source>
        <strain evidence="6">pht-3B</strain>
    </source>
</reference>
<dbReference type="GO" id="GO:0003677">
    <property type="term" value="F:DNA binding"/>
    <property type="evidence" value="ECO:0007669"/>
    <property type="project" value="UniProtKB-KW"/>
</dbReference>
<name>K2MD46_9HYPH</name>
<dbReference type="AlphaFoldDB" id="K2MD46"/>
<dbReference type="PRINTS" id="PR00598">
    <property type="entry name" value="HTHMARR"/>
</dbReference>
<dbReference type="RefSeq" id="WP_008597227.1">
    <property type="nucleotide sequence ID" value="NZ_AMRM01000012.1"/>
</dbReference>
<dbReference type="InterPro" id="IPR000835">
    <property type="entry name" value="HTH_MarR-typ"/>
</dbReference>
<evidence type="ECO:0000259" key="4">
    <source>
        <dbReference type="PROSITE" id="PS50995"/>
    </source>
</evidence>
<dbReference type="InterPro" id="IPR036390">
    <property type="entry name" value="WH_DNA-bd_sf"/>
</dbReference>
<dbReference type="InterPro" id="IPR023187">
    <property type="entry name" value="Tscrpt_reg_MarR-type_CS"/>
</dbReference>
<dbReference type="PANTHER" id="PTHR42756:SF1">
    <property type="entry name" value="TRANSCRIPTIONAL REPRESSOR OF EMRAB OPERON"/>
    <property type="match status" value="1"/>
</dbReference>
<dbReference type="Gene3D" id="1.10.10.10">
    <property type="entry name" value="Winged helix-like DNA-binding domain superfamily/Winged helix DNA-binding domain"/>
    <property type="match status" value="1"/>
</dbReference>